<dbReference type="AlphaFoldDB" id="A0A5Q2THH4"/>
<dbReference type="Gene3D" id="3.40.50.10660">
    <property type="entry name" value="PrpR receptor domain-like"/>
    <property type="match status" value="1"/>
</dbReference>
<dbReference type="InterPro" id="IPR002197">
    <property type="entry name" value="HTH_Fis"/>
</dbReference>
<proteinExistence type="predicted"/>
<dbReference type="Gene3D" id="1.10.8.60">
    <property type="match status" value="1"/>
</dbReference>
<evidence type="ECO:0000259" key="5">
    <source>
        <dbReference type="PROSITE" id="PS50045"/>
    </source>
</evidence>
<dbReference type="RefSeq" id="WP_153790526.1">
    <property type="nucleotide sequence ID" value="NZ_CP045915.1"/>
</dbReference>
<evidence type="ECO:0000256" key="1">
    <source>
        <dbReference type="ARBA" id="ARBA00022741"/>
    </source>
</evidence>
<keyword evidence="3" id="KW-0805">Transcription regulation</keyword>
<dbReference type="Pfam" id="PF06506">
    <property type="entry name" value="PrpR_N"/>
    <property type="match status" value="1"/>
</dbReference>
<dbReference type="Pfam" id="PF02954">
    <property type="entry name" value="HTH_8"/>
    <property type="match status" value="1"/>
</dbReference>
<dbReference type="GO" id="GO:0043565">
    <property type="term" value="F:sequence-specific DNA binding"/>
    <property type="evidence" value="ECO:0007669"/>
    <property type="project" value="InterPro"/>
</dbReference>
<evidence type="ECO:0000256" key="2">
    <source>
        <dbReference type="ARBA" id="ARBA00022840"/>
    </source>
</evidence>
<dbReference type="SUPFAM" id="SSF55785">
    <property type="entry name" value="PYP-like sensor domain (PAS domain)"/>
    <property type="match status" value="1"/>
</dbReference>
<name>A0A5Q2THH4_9BACI</name>
<dbReference type="KEGG" id="grc:GI584_05485"/>
<dbReference type="Gene3D" id="3.40.50.2300">
    <property type="match status" value="1"/>
</dbReference>
<feature type="domain" description="Sigma-54 factor interaction" evidence="5">
    <location>
        <begin position="321"/>
        <end position="524"/>
    </location>
</feature>
<keyword evidence="2" id="KW-0067">ATP-binding</keyword>
<evidence type="ECO:0000256" key="3">
    <source>
        <dbReference type="ARBA" id="ARBA00023015"/>
    </source>
</evidence>
<dbReference type="GO" id="GO:0000156">
    <property type="term" value="F:phosphorelay response regulator activity"/>
    <property type="evidence" value="ECO:0007669"/>
    <property type="project" value="InterPro"/>
</dbReference>
<dbReference type="Gene3D" id="1.10.10.60">
    <property type="entry name" value="Homeodomain-like"/>
    <property type="match status" value="1"/>
</dbReference>
<dbReference type="GO" id="GO:0006355">
    <property type="term" value="P:regulation of DNA-templated transcription"/>
    <property type="evidence" value="ECO:0007669"/>
    <property type="project" value="InterPro"/>
</dbReference>
<dbReference type="InterPro" id="IPR009057">
    <property type="entry name" value="Homeodomain-like_sf"/>
</dbReference>
<dbReference type="PRINTS" id="PR01590">
    <property type="entry name" value="HTHFIS"/>
</dbReference>
<dbReference type="InterPro" id="IPR002078">
    <property type="entry name" value="Sigma_54_int"/>
</dbReference>
<dbReference type="Proteomes" id="UP000339690">
    <property type="component" value="Chromosome"/>
</dbReference>
<dbReference type="InterPro" id="IPR010524">
    <property type="entry name" value="Sig_transdc_resp-reg_PrpR_N"/>
</dbReference>
<dbReference type="PROSITE" id="PS50045">
    <property type="entry name" value="SIGMA54_INTERACT_4"/>
    <property type="match status" value="1"/>
</dbReference>
<dbReference type="InterPro" id="IPR058031">
    <property type="entry name" value="AAA_lid_NorR"/>
</dbReference>
<dbReference type="Pfam" id="PF14532">
    <property type="entry name" value="Sigma54_activ_2"/>
    <property type="match status" value="1"/>
</dbReference>
<feature type="domain" description="PAS" evidence="6">
    <location>
        <begin position="194"/>
        <end position="236"/>
    </location>
</feature>
<protein>
    <submittedName>
        <fullName evidence="7">AAA family ATPase</fullName>
    </submittedName>
</protein>
<organism evidence="7 8">
    <name type="scientific">Gracilibacillus salitolerans</name>
    <dbReference type="NCBI Taxonomy" id="2663022"/>
    <lineage>
        <taxon>Bacteria</taxon>
        <taxon>Bacillati</taxon>
        <taxon>Bacillota</taxon>
        <taxon>Bacilli</taxon>
        <taxon>Bacillales</taxon>
        <taxon>Bacillaceae</taxon>
        <taxon>Gracilibacillus</taxon>
    </lineage>
</organism>
<dbReference type="SUPFAM" id="SSF52540">
    <property type="entry name" value="P-loop containing nucleoside triphosphate hydrolases"/>
    <property type="match status" value="1"/>
</dbReference>
<gene>
    <name evidence="7" type="ORF">GI584_05485</name>
</gene>
<evidence type="ECO:0000256" key="4">
    <source>
        <dbReference type="ARBA" id="ARBA00023163"/>
    </source>
</evidence>
<dbReference type="SUPFAM" id="SSF46689">
    <property type="entry name" value="Homeodomain-like"/>
    <property type="match status" value="1"/>
</dbReference>
<dbReference type="GO" id="GO:0005524">
    <property type="term" value="F:ATP binding"/>
    <property type="evidence" value="ECO:0007669"/>
    <property type="project" value="UniProtKB-KW"/>
</dbReference>
<dbReference type="PROSITE" id="PS50112">
    <property type="entry name" value="PAS"/>
    <property type="match status" value="1"/>
</dbReference>
<dbReference type="InterPro" id="IPR035965">
    <property type="entry name" value="PAS-like_dom_sf"/>
</dbReference>
<accession>A0A5Q2THH4</accession>
<sequence>MKKINVLVVAPYHGLVELLNTLKPQLKDISLTIEQGDLEESISFLQKSAQGMFDFIISRGGTANLIRRNTTIPVVDIHVSGYDVLRILTLLKGYQSSIAMVGFPNVIQSFESVSSLIDIDISYHVIHKQNDVQRALEETKAKGVKVVVGDTITVRLANQLGLQGVLITSGKESVMEAFHSVRQMHQLTQQFKAKTNLYEQTLSVIKDGIAIVDEQGLIKYTNNTFRDIVGVGEDTLEDISLFHRFPYLQWVSGLNGTEIKHQLEINRQERYEVLCLPIEKQESQEDLFIFELIKEREVRAHRPNEVDIVYPQKTSDLLPQMVLSEKQITQAKEIALEQIKNKKPIVLVGEKGTGKSLFIELLANSVLGTKESIMHVEIKSVSQHTLEQLLTILKQKANANSVILLKGIENTTPTQQAKLYNNIEKINATFAFVLEAHPSYFLENSFKLENQTWKLMEINPIYFHPVRENLNEIDEYIHNLIINYNQKYGKQVVGLRIKALEKLRSHHWEGNFTEMASVIEKLIMHADGAYVDEDDLVLLELDKKLDSKGHIDNDSYVSINIDQTLEEIESDVIHIVLERMQKNKSKTAEHLGMNRATLWRKLKN</sequence>
<evidence type="ECO:0000259" key="6">
    <source>
        <dbReference type="PROSITE" id="PS50112"/>
    </source>
</evidence>
<evidence type="ECO:0000313" key="8">
    <source>
        <dbReference type="Proteomes" id="UP000339690"/>
    </source>
</evidence>
<keyword evidence="8" id="KW-1185">Reference proteome</keyword>
<dbReference type="SUPFAM" id="SSF159800">
    <property type="entry name" value="PrpR receptor domain-like"/>
    <property type="match status" value="1"/>
</dbReference>
<dbReference type="InterPro" id="IPR027417">
    <property type="entry name" value="P-loop_NTPase"/>
</dbReference>
<dbReference type="Gene3D" id="3.40.50.300">
    <property type="entry name" value="P-loop containing nucleotide triphosphate hydrolases"/>
    <property type="match status" value="1"/>
</dbReference>
<dbReference type="Pfam" id="PF25601">
    <property type="entry name" value="AAA_lid_14"/>
    <property type="match status" value="1"/>
</dbReference>
<dbReference type="InterPro" id="IPR000014">
    <property type="entry name" value="PAS"/>
</dbReference>
<keyword evidence="4" id="KW-0804">Transcription</keyword>
<dbReference type="PANTHER" id="PTHR32071">
    <property type="entry name" value="TRANSCRIPTIONAL REGULATORY PROTEIN"/>
    <property type="match status" value="1"/>
</dbReference>
<reference evidence="7 8" key="1">
    <citation type="submission" date="2019-11" db="EMBL/GenBank/DDBJ databases">
        <title>Gracilibacillus salitolerans sp. nov., a moderate halophile isolated from a saline soil in northwest China.</title>
        <authorList>
            <person name="Gan L."/>
        </authorList>
    </citation>
    <scope>NUCLEOTIDE SEQUENCE [LARGE SCALE GENOMIC DNA]</scope>
    <source>
        <strain evidence="7 8">SCU50</strain>
    </source>
</reference>
<evidence type="ECO:0000313" key="7">
    <source>
        <dbReference type="EMBL" id="QGH33502.1"/>
    </source>
</evidence>
<dbReference type="EMBL" id="CP045915">
    <property type="protein sequence ID" value="QGH33502.1"/>
    <property type="molecule type" value="Genomic_DNA"/>
</dbReference>
<keyword evidence="1" id="KW-0547">Nucleotide-binding</keyword>
<dbReference type="Gene3D" id="3.30.450.20">
    <property type="entry name" value="PAS domain"/>
    <property type="match status" value="1"/>
</dbReference>